<dbReference type="OrthoDB" id="2163395at2759"/>
<dbReference type="PANTHER" id="PTHR33768">
    <property type="entry name" value="MIP11318P"/>
    <property type="match status" value="1"/>
</dbReference>
<dbReference type="Proteomes" id="UP000037069">
    <property type="component" value="Unassembled WGS sequence"/>
</dbReference>
<dbReference type="STRING" id="7375.A0A0L0C3L1"/>
<name>A0A0L0C3L1_LUCCU</name>
<dbReference type="InterPro" id="IPR029488">
    <property type="entry name" value="Hmw/CFAP97"/>
</dbReference>
<sequence>MISRRDKLLIHPWEQRRYEHHREKVKSAKAAIDRTPPVFYPHIVQKAKKQQTEKERTLYVENENVRLLQRLADIMRTKRMPDFWREPRPNFLNREKLFEVRPRTTHVNWTPLEGLNEAIQKSAKATRTNRCPTCNGQPERPKIIIPEERIPWQPPRSSFNVKTLQHRRY</sequence>
<protein>
    <submittedName>
        <fullName evidence="2">Uncharacterized protein</fullName>
    </submittedName>
</protein>
<comment type="caution">
    <text evidence="2">The sequence shown here is derived from an EMBL/GenBank/DDBJ whole genome shotgun (WGS) entry which is preliminary data.</text>
</comment>
<dbReference type="InterPro" id="IPR038792">
    <property type="entry name" value="CFAP97D1/2"/>
</dbReference>
<reference evidence="2 3" key="1">
    <citation type="journal article" date="2015" name="Nat. Commun.">
        <title>Lucilia cuprina genome unlocks parasitic fly biology to underpin future interventions.</title>
        <authorList>
            <person name="Anstead C.A."/>
            <person name="Korhonen P.K."/>
            <person name="Young N.D."/>
            <person name="Hall R.S."/>
            <person name="Jex A.R."/>
            <person name="Murali S.C."/>
            <person name="Hughes D.S."/>
            <person name="Lee S.F."/>
            <person name="Perry T."/>
            <person name="Stroehlein A.J."/>
            <person name="Ansell B.R."/>
            <person name="Breugelmans B."/>
            <person name="Hofmann A."/>
            <person name="Qu J."/>
            <person name="Dugan S."/>
            <person name="Lee S.L."/>
            <person name="Chao H."/>
            <person name="Dinh H."/>
            <person name="Han Y."/>
            <person name="Doddapaneni H.V."/>
            <person name="Worley K.C."/>
            <person name="Muzny D.M."/>
            <person name="Ioannidis P."/>
            <person name="Waterhouse R.M."/>
            <person name="Zdobnov E.M."/>
            <person name="James P.J."/>
            <person name="Bagnall N.H."/>
            <person name="Kotze A.C."/>
            <person name="Gibbs R.A."/>
            <person name="Richards S."/>
            <person name="Batterham P."/>
            <person name="Gasser R.B."/>
        </authorList>
    </citation>
    <scope>NUCLEOTIDE SEQUENCE [LARGE SCALE GENOMIC DNA]</scope>
    <source>
        <strain evidence="2 3">LS</strain>
        <tissue evidence="2">Full body</tissue>
    </source>
</reference>
<evidence type="ECO:0000313" key="3">
    <source>
        <dbReference type="Proteomes" id="UP000037069"/>
    </source>
</evidence>
<comment type="similarity">
    <text evidence="1">Belongs to the CFAP97 family.</text>
</comment>
<evidence type="ECO:0000256" key="1">
    <source>
        <dbReference type="ARBA" id="ARBA00008315"/>
    </source>
</evidence>
<dbReference type="AlphaFoldDB" id="A0A0L0C3L1"/>
<organism evidence="2 3">
    <name type="scientific">Lucilia cuprina</name>
    <name type="common">Green bottle fly</name>
    <name type="synonym">Australian sheep blowfly</name>
    <dbReference type="NCBI Taxonomy" id="7375"/>
    <lineage>
        <taxon>Eukaryota</taxon>
        <taxon>Metazoa</taxon>
        <taxon>Ecdysozoa</taxon>
        <taxon>Arthropoda</taxon>
        <taxon>Hexapoda</taxon>
        <taxon>Insecta</taxon>
        <taxon>Pterygota</taxon>
        <taxon>Neoptera</taxon>
        <taxon>Endopterygota</taxon>
        <taxon>Diptera</taxon>
        <taxon>Brachycera</taxon>
        <taxon>Muscomorpha</taxon>
        <taxon>Oestroidea</taxon>
        <taxon>Calliphoridae</taxon>
        <taxon>Luciliinae</taxon>
        <taxon>Lucilia</taxon>
    </lineage>
</organism>
<keyword evidence="3" id="KW-1185">Reference proteome</keyword>
<gene>
    <name evidence="2" type="ORF">FF38_13004</name>
</gene>
<accession>A0A0L0C3L1</accession>
<dbReference type="PANTHER" id="PTHR33768:SF3">
    <property type="entry name" value="MIP11318P"/>
    <property type="match status" value="1"/>
</dbReference>
<dbReference type="EMBL" id="JRES01000953">
    <property type="protein sequence ID" value="KNC26842.1"/>
    <property type="molecule type" value="Genomic_DNA"/>
</dbReference>
<dbReference type="OMA" id="KRMNNLW"/>
<dbReference type="Pfam" id="PF13879">
    <property type="entry name" value="Hmw_CFAP97"/>
    <property type="match status" value="1"/>
</dbReference>
<proteinExistence type="inferred from homology"/>
<evidence type="ECO:0000313" key="2">
    <source>
        <dbReference type="EMBL" id="KNC26842.1"/>
    </source>
</evidence>